<evidence type="ECO:0000313" key="3">
    <source>
        <dbReference type="Proteomes" id="UP001153678"/>
    </source>
</evidence>
<sequence>MADIPNKSIEEEIEGNENNEEENEGLPLPPLFQKFNHHKPLHHSSLNLPFNLQQLDSLPEYSIFSLFFSIEILQVIVKNTNIYASIKNA</sequence>
<comment type="caution">
    <text evidence="2">The sequence shown here is derived from an EMBL/GenBank/DDBJ whole genome shotgun (WGS) entry which is preliminary data.</text>
</comment>
<organism evidence="2 3">
    <name type="scientific">Funneliformis geosporum</name>
    <dbReference type="NCBI Taxonomy" id="1117311"/>
    <lineage>
        <taxon>Eukaryota</taxon>
        <taxon>Fungi</taxon>
        <taxon>Fungi incertae sedis</taxon>
        <taxon>Mucoromycota</taxon>
        <taxon>Glomeromycotina</taxon>
        <taxon>Glomeromycetes</taxon>
        <taxon>Glomerales</taxon>
        <taxon>Glomeraceae</taxon>
        <taxon>Funneliformis</taxon>
    </lineage>
</organism>
<reference evidence="2" key="1">
    <citation type="submission" date="2022-08" db="EMBL/GenBank/DDBJ databases">
        <authorList>
            <person name="Kallberg Y."/>
            <person name="Tangrot J."/>
            <person name="Rosling A."/>
        </authorList>
    </citation>
    <scope>NUCLEOTIDE SEQUENCE</scope>
    <source>
        <strain evidence="2">Wild A</strain>
    </source>
</reference>
<dbReference type="AlphaFoldDB" id="A0A9W4SYH7"/>
<keyword evidence="3" id="KW-1185">Reference proteome</keyword>
<feature type="region of interest" description="Disordered" evidence="1">
    <location>
        <begin position="1"/>
        <end position="29"/>
    </location>
</feature>
<proteinExistence type="predicted"/>
<accession>A0A9W4SYH7</accession>
<dbReference type="Proteomes" id="UP001153678">
    <property type="component" value="Unassembled WGS sequence"/>
</dbReference>
<feature type="non-terminal residue" evidence="2">
    <location>
        <position position="89"/>
    </location>
</feature>
<evidence type="ECO:0000313" key="2">
    <source>
        <dbReference type="EMBL" id="CAI2186278.1"/>
    </source>
</evidence>
<dbReference type="OrthoDB" id="2432418at2759"/>
<name>A0A9W4SYH7_9GLOM</name>
<protein>
    <submittedName>
        <fullName evidence="2">15580_t:CDS:1</fullName>
    </submittedName>
</protein>
<feature type="compositionally biased region" description="Acidic residues" evidence="1">
    <location>
        <begin position="11"/>
        <end position="24"/>
    </location>
</feature>
<evidence type="ECO:0000256" key="1">
    <source>
        <dbReference type="SAM" id="MobiDB-lite"/>
    </source>
</evidence>
<dbReference type="EMBL" id="CAMKVN010004071">
    <property type="protein sequence ID" value="CAI2186278.1"/>
    <property type="molecule type" value="Genomic_DNA"/>
</dbReference>
<gene>
    <name evidence="2" type="ORF">FWILDA_LOCUS12495</name>
</gene>